<feature type="domain" description="tRNA-guanine(15) transglycosylase-like" evidence="1">
    <location>
        <begin position="1"/>
        <end position="41"/>
    </location>
</feature>
<name>A0A644ZRV7_9ZZZZ</name>
<dbReference type="AlphaFoldDB" id="A0A644ZRV7"/>
<dbReference type="Gene3D" id="3.20.20.105">
    <property type="entry name" value="Queuine tRNA-ribosyltransferase-like"/>
    <property type="match status" value="1"/>
</dbReference>
<reference evidence="2" key="1">
    <citation type="submission" date="2019-08" db="EMBL/GenBank/DDBJ databases">
        <authorList>
            <person name="Kucharzyk K."/>
            <person name="Murdoch R.W."/>
            <person name="Higgins S."/>
            <person name="Loffler F."/>
        </authorList>
    </citation>
    <scope>NUCLEOTIDE SEQUENCE</scope>
</reference>
<dbReference type="InterPro" id="IPR036511">
    <property type="entry name" value="TGT-like_sf"/>
</dbReference>
<comment type="caution">
    <text evidence="2">The sequence shown here is derived from an EMBL/GenBank/DDBJ whole genome shotgun (WGS) entry which is preliminary data.</text>
</comment>
<dbReference type="InterPro" id="IPR002616">
    <property type="entry name" value="tRNA_ribo_trans-like"/>
</dbReference>
<dbReference type="SUPFAM" id="SSF51713">
    <property type="entry name" value="tRNA-guanine transglycosylase"/>
    <property type="match status" value="1"/>
</dbReference>
<dbReference type="GO" id="GO:0006400">
    <property type="term" value="P:tRNA modification"/>
    <property type="evidence" value="ECO:0007669"/>
    <property type="project" value="InterPro"/>
</dbReference>
<dbReference type="EMBL" id="VSSQ01010125">
    <property type="protein sequence ID" value="MPM43496.1"/>
    <property type="molecule type" value="Genomic_DNA"/>
</dbReference>
<protein>
    <recommendedName>
        <fullName evidence="1">tRNA-guanine(15) transglycosylase-like domain-containing protein</fullName>
    </recommendedName>
</protein>
<dbReference type="Pfam" id="PF01702">
    <property type="entry name" value="TGT"/>
    <property type="match status" value="1"/>
</dbReference>
<evidence type="ECO:0000313" key="2">
    <source>
        <dbReference type="EMBL" id="MPM43496.1"/>
    </source>
</evidence>
<sequence length="46" mass="5246">MLGPILASIHNLAFYLRLVDEARQAVIDGNYDIWAAEAEKQTMQRL</sequence>
<evidence type="ECO:0000259" key="1">
    <source>
        <dbReference type="Pfam" id="PF01702"/>
    </source>
</evidence>
<gene>
    <name evidence="2" type="ORF">SDC9_90171</name>
</gene>
<organism evidence="2">
    <name type="scientific">bioreactor metagenome</name>
    <dbReference type="NCBI Taxonomy" id="1076179"/>
    <lineage>
        <taxon>unclassified sequences</taxon>
        <taxon>metagenomes</taxon>
        <taxon>ecological metagenomes</taxon>
    </lineage>
</organism>
<proteinExistence type="predicted"/>
<accession>A0A644ZRV7</accession>